<proteinExistence type="predicted"/>
<name>A0A1Y2D936_9BASI</name>
<accession>A0A1Y2D936</accession>
<sequence>MRRKTQTLSPLPSFSPPIHTLEALTVILSDLKNVKELLPILKRCIAVRILEYSCIQPRMFLCLGSQISKLAITSWLRTDEGCGFVVQLLQAEYWSLRKLKTLEVKAPRSSTAMPSTVARAAIEQECEARGIELIWTDV</sequence>
<dbReference type="EMBL" id="MCGR01000092">
    <property type="protein sequence ID" value="ORY55155.1"/>
    <property type="molecule type" value="Genomic_DNA"/>
</dbReference>
<gene>
    <name evidence="1" type="ORF">BCR35DRAFT_222695</name>
</gene>
<dbReference type="Proteomes" id="UP000193467">
    <property type="component" value="Unassembled WGS sequence"/>
</dbReference>
<organism evidence="1 2">
    <name type="scientific">Leucosporidium creatinivorum</name>
    <dbReference type="NCBI Taxonomy" id="106004"/>
    <lineage>
        <taxon>Eukaryota</taxon>
        <taxon>Fungi</taxon>
        <taxon>Dikarya</taxon>
        <taxon>Basidiomycota</taxon>
        <taxon>Pucciniomycotina</taxon>
        <taxon>Microbotryomycetes</taxon>
        <taxon>Leucosporidiales</taxon>
        <taxon>Leucosporidium</taxon>
    </lineage>
</organism>
<dbReference type="AlphaFoldDB" id="A0A1Y2D936"/>
<comment type="caution">
    <text evidence="1">The sequence shown here is derived from an EMBL/GenBank/DDBJ whole genome shotgun (WGS) entry which is preliminary data.</text>
</comment>
<dbReference type="InParanoid" id="A0A1Y2D936"/>
<evidence type="ECO:0000313" key="1">
    <source>
        <dbReference type="EMBL" id="ORY55155.1"/>
    </source>
</evidence>
<reference evidence="1 2" key="1">
    <citation type="submission" date="2016-07" db="EMBL/GenBank/DDBJ databases">
        <title>Pervasive Adenine N6-methylation of Active Genes in Fungi.</title>
        <authorList>
            <consortium name="DOE Joint Genome Institute"/>
            <person name="Mondo S.J."/>
            <person name="Dannebaum R.O."/>
            <person name="Kuo R.C."/>
            <person name="Labutti K."/>
            <person name="Haridas S."/>
            <person name="Kuo A."/>
            <person name="Salamov A."/>
            <person name="Ahrendt S.R."/>
            <person name="Lipzen A."/>
            <person name="Sullivan W."/>
            <person name="Andreopoulos W.B."/>
            <person name="Clum A."/>
            <person name="Lindquist E."/>
            <person name="Daum C."/>
            <person name="Ramamoorthy G.K."/>
            <person name="Gryganskyi A."/>
            <person name="Culley D."/>
            <person name="Magnuson J.K."/>
            <person name="James T.Y."/>
            <person name="O'Malley M.A."/>
            <person name="Stajich J.E."/>
            <person name="Spatafora J.W."/>
            <person name="Visel A."/>
            <person name="Grigoriev I.V."/>
        </authorList>
    </citation>
    <scope>NUCLEOTIDE SEQUENCE [LARGE SCALE GENOMIC DNA]</scope>
    <source>
        <strain evidence="1 2">62-1032</strain>
    </source>
</reference>
<evidence type="ECO:0008006" key="3">
    <source>
        <dbReference type="Google" id="ProtNLM"/>
    </source>
</evidence>
<keyword evidence="2" id="KW-1185">Reference proteome</keyword>
<evidence type="ECO:0000313" key="2">
    <source>
        <dbReference type="Proteomes" id="UP000193467"/>
    </source>
</evidence>
<protein>
    <recommendedName>
        <fullName evidence="3">F-box domain-containing protein</fullName>
    </recommendedName>
</protein>